<dbReference type="InterPro" id="IPR036259">
    <property type="entry name" value="MFS_trans_sf"/>
</dbReference>
<feature type="transmembrane region" description="Helical" evidence="2">
    <location>
        <begin position="161"/>
        <end position="179"/>
    </location>
</feature>
<evidence type="ECO:0000256" key="2">
    <source>
        <dbReference type="SAM" id="Phobius"/>
    </source>
</evidence>
<feature type="transmembrane region" description="Helical" evidence="2">
    <location>
        <begin position="439"/>
        <end position="459"/>
    </location>
</feature>
<feature type="transmembrane region" description="Helical" evidence="2">
    <location>
        <begin position="348"/>
        <end position="372"/>
    </location>
</feature>
<dbReference type="InterPro" id="IPR039672">
    <property type="entry name" value="MFS_2"/>
</dbReference>
<feature type="transmembrane region" description="Helical" evidence="2">
    <location>
        <begin position="317"/>
        <end position="336"/>
    </location>
</feature>
<feature type="transmembrane region" description="Helical" evidence="2">
    <location>
        <begin position="21"/>
        <end position="44"/>
    </location>
</feature>
<name>A0ABQ1G3F0_9SPHN</name>
<organism evidence="3 4">
    <name type="scientific">Sphingomonas psychrolutea</name>
    <dbReference type="NCBI Taxonomy" id="1259676"/>
    <lineage>
        <taxon>Bacteria</taxon>
        <taxon>Pseudomonadati</taxon>
        <taxon>Pseudomonadota</taxon>
        <taxon>Alphaproteobacteria</taxon>
        <taxon>Sphingomonadales</taxon>
        <taxon>Sphingomonadaceae</taxon>
        <taxon>Sphingomonas</taxon>
    </lineage>
</organism>
<feature type="transmembrane region" description="Helical" evidence="2">
    <location>
        <begin position="90"/>
        <end position="106"/>
    </location>
</feature>
<feature type="transmembrane region" description="Helical" evidence="2">
    <location>
        <begin position="250"/>
        <end position="275"/>
    </location>
</feature>
<dbReference type="Pfam" id="PF13347">
    <property type="entry name" value="MFS_2"/>
    <property type="match status" value="1"/>
</dbReference>
<dbReference type="PANTHER" id="PTHR11328">
    <property type="entry name" value="MAJOR FACILITATOR SUPERFAMILY DOMAIN-CONTAINING PROTEIN"/>
    <property type="match status" value="1"/>
</dbReference>
<reference evidence="4" key="1">
    <citation type="journal article" date="2019" name="Int. J. Syst. Evol. Microbiol.">
        <title>The Global Catalogue of Microorganisms (GCM) 10K type strain sequencing project: providing services to taxonomists for standard genome sequencing and annotation.</title>
        <authorList>
            <consortium name="The Broad Institute Genomics Platform"/>
            <consortium name="The Broad Institute Genome Sequencing Center for Infectious Disease"/>
            <person name="Wu L."/>
            <person name="Ma J."/>
        </authorList>
    </citation>
    <scope>NUCLEOTIDE SEQUENCE [LARGE SCALE GENOMIC DNA]</scope>
    <source>
        <strain evidence="4">CGMCC 1.10106</strain>
    </source>
</reference>
<dbReference type="PANTHER" id="PTHR11328:SF28">
    <property type="entry name" value="MAJOR FACILITATOR SUPERFAMILY DOMAIN-CONTAINING PROTEIN 12"/>
    <property type="match status" value="1"/>
</dbReference>
<proteinExistence type="inferred from homology"/>
<dbReference type="SUPFAM" id="SSF103473">
    <property type="entry name" value="MFS general substrate transporter"/>
    <property type="match status" value="1"/>
</dbReference>
<evidence type="ECO:0000313" key="3">
    <source>
        <dbReference type="EMBL" id="GGA35829.1"/>
    </source>
</evidence>
<dbReference type="Proteomes" id="UP000618591">
    <property type="component" value="Unassembled WGS sequence"/>
</dbReference>
<feature type="transmembrane region" description="Helical" evidence="2">
    <location>
        <begin position="112"/>
        <end position="132"/>
    </location>
</feature>
<feature type="transmembrane region" description="Helical" evidence="2">
    <location>
        <begin position="393"/>
        <end position="419"/>
    </location>
</feature>
<protein>
    <submittedName>
        <fullName evidence="3">Sugar transporter</fullName>
    </submittedName>
</protein>
<accession>A0ABQ1G3F0</accession>
<evidence type="ECO:0000256" key="1">
    <source>
        <dbReference type="ARBA" id="ARBA00009617"/>
    </source>
</evidence>
<comment type="similarity">
    <text evidence="1">Belongs to the sodium:galactoside symporter (TC 2.A.2) family.</text>
</comment>
<keyword evidence="2" id="KW-0472">Membrane</keyword>
<dbReference type="EMBL" id="BMDW01000001">
    <property type="protein sequence ID" value="GGA35829.1"/>
    <property type="molecule type" value="Genomic_DNA"/>
</dbReference>
<evidence type="ECO:0000313" key="4">
    <source>
        <dbReference type="Proteomes" id="UP000618591"/>
    </source>
</evidence>
<gene>
    <name evidence="3" type="ORF">GCM10011395_02730</name>
</gene>
<keyword evidence="4" id="KW-1185">Reference proteome</keyword>
<keyword evidence="3" id="KW-0762">Sugar transport</keyword>
<keyword evidence="2" id="KW-1133">Transmembrane helix</keyword>
<dbReference type="RefSeq" id="WP_188444974.1">
    <property type="nucleotide sequence ID" value="NZ_BMDW01000001.1"/>
</dbReference>
<comment type="caution">
    <text evidence="3">The sequence shown here is derived from an EMBL/GenBank/DDBJ whole genome shotgun (WGS) entry which is preliminary data.</text>
</comment>
<sequence>MSASGTLAIPAPRKLGARSRFSFGLGSIAYGVKDSGFATFLLLFYNQVIGLPASQVGLAIMAALMVEAFVDPLVGYLSDHTRGRWGRRHPWMYASAIPVAIGWILLWNPPHWSHAATLVYVFATALLVRVALSAFEIPSSALGPELSSDYDERTKLFSYRYLFGWGGGLAMLALAYGVFLVPDATHPVGTLNADGYSHMAFLAALVMATAILVSSLGLHHEIEHLPKVAKSTETFTEHFRDFRRTVANRGFLILMAAGVFAYTAQGVSFALSVYMYQFVWQFGQGDYNWLSLALMIGAIGAFFLAPALTKGGDKPRIGMIASFASASLLVLPYVLRLLGWFPEIGSPYLLPLLLTIFSANTACGVSAFILGAAMLSDVVEDSEVRTGKRSEGVFFAGGFFVQKLVGGLGIFMASAILAFAAFPQGAKPGLVPVDTIDRLTLVFIVLELGLYGLAGLFYARFPFGRAEHEARLARGLTPPA</sequence>
<keyword evidence="2" id="KW-0812">Transmembrane</keyword>
<dbReference type="Gene3D" id="1.20.1250.20">
    <property type="entry name" value="MFS general substrate transporter like domains"/>
    <property type="match status" value="1"/>
</dbReference>
<feature type="transmembrane region" description="Helical" evidence="2">
    <location>
        <begin position="199"/>
        <end position="218"/>
    </location>
</feature>
<keyword evidence="3" id="KW-0813">Transport</keyword>
<feature type="transmembrane region" description="Helical" evidence="2">
    <location>
        <begin position="287"/>
        <end position="305"/>
    </location>
</feature>
<feature type="transmembrane region" description="Helical" evidence="2">
    <location>
        <begin position="56"/>
        <end position="78"/>
    </location>
</feature>